<proteinExistence type="predicted"/>
<feature type="region of interest" description="Disordered" evidence="1">
    <location>
        <begin position="431"/>
        <end position="453"/>
    </location>
</feature>
<keyword evidence="2" id="KW-0812">Transmembrane</keyword>
<feature type="transmembrane region" description="Helical" evidence="2">
    <location>
        <begin position="385"/>
        <end position="409"/>
    </location>
</feature>
<name>A0A087ULL9_STEMI</name>
<reference evidence="3 4" key="1">
    <citation type="submission" date="2013-11" db="EMBL/GenBank/DDBJ databases">
        <title>Genome sequencing of Stegodyphus mimosarum.</title>
        <authorList>
            <person name="Bechsgaard J."/>
        </authorList>
    </citation>
    <scope>NUCLEOTIDE SEQUENCE [LARGE SCALE GENOMIC DNA]</scope>
</reference>
<dbReference type="OMA" id="LEMSTTC"/>
<feature type="transmembrane region" description="Helical" evidence="2">
    <location>
        <begin position="126"/>
        <end position="152"/>
    </location>
</feature>
<dbReference type="PANTHER" id="PTHR43243">
    <property type="entry name" value="INNER MEMBRANE TRANSPORTER YGJI-RELATED"/>
    <property type="match status" value="1"/>
</dbReference>
<dbReference type="AlphaFoldDB" id="A0A087ULL9"/>
<evidence type="ECO:0000313" key="4">
    <source>
        <dbReference type="Proteomes" id="UP000054359"/>
    </source>
</evidence>
<dbReference type="EMBL" id="KK120427">
    <property type="protein sequence ID" value="KFM78258.1"/>
    <property type="molecule type" value="Genomic_DNA"/>
</dbReference>
<keyword evidence="2" id="KW-1133">Transmembrane helix</keyword>
<keyword evidence="2" id="KW-0472">Membrane</keyword>
<keyword evidence="4" id="KW-1185">Reference proteome</keyword>
<organism evidence="3 4">
    <name type="scientific">Stegodyphus mimosarum</name>
    <name type="common">African social velvet spider</name>
    <dbReference type="NCBI Taxonomy" id="407821"/>
    <lineage>
        <taxon>Eukaryota</taxon>
        <taxon>Metazoa</taxon>
        <taxon>Ecdysozoa</taxon>
        <taxon>Arthropoda</taxon>
        <taxon>Chelicerata</taxon>
        <taxon>Arachnida</taxon>
        <taxon>Araneae</taxon>
        <taxon>Araneomorphae</taxon>
        <taxon>Entelegynae</taxon>
        <taxon>Eresoidea</taxon>
        <taxon>Eresidae</taxon>
        <taxon>Stegodyphus</taxon>
    </lineage>
</organism>
<dbReference type="Proteomes" id="UP000054359">
    <property type="component" value="Unassembled WGS sequence"/>
</dbReference>
<dbReference type="GO" id="GO:0005886">
    <property type="term" value="C:plasma membrane"/>
    <property type="evidence" value="ECO:0007669"/>
    <property type="project" value="TreeGrafter"/>
</dbReference>
<sequence>MGLGGWLIERWMMMMRTKPQFMSTFGRKGSSVRSPEKISMAESNSCAKKLGSSICVIVMCCSIAYGVTLLLLVGLPSITMSTWIVSLMIATLGSVSGGLCLAEYMSIQSQDLSSVYSCCYQTSSEVLAFIIGWTSLISQTALVAAICKVSAIFVNHWSKKALQKLMENVLPLYIESGLSVIFALVFTLFILTGLSETFVWYLVFVPVTFILMTTASALAYATNSKVFSLSAYFQLEEVQNVPEILIASALCTLFFSGPQSILRIPQVRVHQDSFAVLGPLNILNFAFTFSFLIAASKSGKDLALEVPPTHPVALVSNILFVISLCVLGIEAFYPLHFLTEDMSTDGLLFRNFSKKWKPFCFAIISPLVQAIIVIAVALITVFLPLMNIICLAVVFPLLVNSVIPFLVLLQRYRDNTSWQYEPMFHTSAKTFSHDRSRKKSQESQYTNNPGYDITDHFEMSTTCIDENPTESSSDTDVDSVVQQYKDQARIANMSTLDGPDLLSHGPEPTPTSSFRAKFVIAALFVITLIASVTLNFVQTDDSFIIIVVVLLCMLLSTGIQGILVCLPQNQRHRTTKRCCVNSPSMPWIPGMLLYFSYGIRSSTAANSFYNVKPAHIALRPLPSYGNNCVTQVIPSQRKRAQNKRKIKTGKL</sequence>
<accession>A0A087ULL9</accession>
<dbReference type="Gene3D" id="1.20.1740.10">
    <property type="entry name" value="Amino acid/polyamine transporter I"/>
    <property type="match status" value="1"/>
</dbReference>
<feature type="transmembrane region" description="Helical" evidence="2">
    <location>
        <begin position="274"/>
        <end position="294"/>
    </location>
</feature>
<protein>
    <submittedName>
        <fullName evidence="3">Uncharacterized protein</fullName>
    </submittedName>
</protein>
<feature type="transmembrane region" description="Helical" evidence="2">
    <location>
        <begin position="314"/>
        <end position="338"/>
    </location>
</feature>
<feature type="transmembrane region" description="Helical" evidence="2">
    <location>
        <begin position="359"/>
        <end position="379"/>
    </location>
</feature>
<evidence type="ECO:0000256" key="1">
    <source>
        <dbReference type="SAM" id="MobiDB-lite"/>
    </source>
</evidence>
<feature type="transmembrane region" description="Helical" evidence="2">
    <location>
        <begin position="241"/>
        <end position="262"/>
    </location>
</feature>
<feature type="non-terminal residue" evidence="3">
    <location>
        <position position="651"/>
    </location>
</feature>
<dbReference type="STRING" id="407821.A0A087ULL9"/>
<feature type="transmembrane region" description="Helical" evidence="2">
    <location>
        <begin position="82"/>
        <end position="105"/>
    </location>
</feature>
<dbReference type="GO" id="GO:0015171">
    <property type="term" value="F:amino acid transmembrane transporter activity"/>
    <property type="evidence" value="ECO:0007669"/>
    <property type="project" value="TreeGrafter"/>
</dbReference>
<feature type="transmembrane region" description="Helical" evidence="2">
    <location>
        <begin position="172"/>
        <end position="191"/>
    </location>
</feature>
<feature type="transmembrane region" description="Helical" evidence="2">
    <location>
        <begin position="518"/>
        <end position="537"/>
    </location>
</feature>
<gene>
    <name evidence="3" type="ORF">X975_21997</name>
</gene>
<feature type="transmembrane region" description="Helical" evidence="2">
    <location>
        <begin position="543"/>
        <end position="566"/>
    </location>
</feature>
<feature type="transmembrane region" description="Helical" evidence="2">
    <location>
        <begin position="198"/>
        <end position="221"/>
    </location>
</feature>
<evidence type="ECO:0000313" key="3">
    <source>
        <dbReference type="EMBL" id="KFM78258.1"/>
    </source>
</evidence>
<dbReference type="OrthoDB" id="6428473at2759"/>
<dbReference type="PANTHER" id="PTHR43243:SF20">
    <property type="entry name" value="CATIONIC AMINO ACID TRANSPORTER 3"/>
    <property type="match status" value="1"/>
</dbReference>
<evidence type="ECO:0000256" key="2">
    <source>
        <dbReference type="SAM" id="Phobius"/>
    </source>
</evidence>